<dbReference type="OrthoDB" id="4501419at2759"/>
<dbReference type="RefSeq" id="XP_014174046.1">
    <property type="nucleotide sequence ID" value="XM_014318571.1"/>
</dbReference>
<dbReference type="EMBL" id="GL629765">
    <property type="protein sequence ID" value="EFX04564.1"/>
    <property type="molecule type" value="Genomic_DNA"/>
</dbReference>
<dbReference type="STRING" id="655863.F0XED5"/>
<sequence length="198" mass="23072">MYVLARPRCMEDGDEGPLFVCDENQKRDQCGDIKTVLRSTVRVYEPDLNSPDSSELHDNEAPFTFEEPNAEDRGVTIEIPMLTINSDITVLYEQIWVPDIISWVEYGRCNGGREAAQNFISWRVPGDCGAYLFCPLCIGIEYAEESLWQNESHYGKYEDDEVMNNEDYNEWRIKRLRELGYHRYFALVPVISRPERLV</sequence>
<keyword evidence="2" id="KW-1185">Reference proteome</keyword>
<organism evidence="2">
    <name type="scientific">Grosmannia clavigera (strain kw1407 / UAMH 11150)</name>
    <name type="common">Blue stain fungus</name>
    <name type="synonym">Graphiocladiella clavigera</name>
    <dbReference type="NCBI Taxonomy" id="655863"/>
    <lineage>
        <taxon>Eukaryota</taxon>
        <taxon>Fungi</taxon>
        <taxon>Dikarya</taxon>
        <taxon>Ascomycota</taxon>
        <taxon>Pezizomycotina</taxon>
        <taxon>Sordariomycetes</taxon>
        <taxon>Sordariomycetidae</taxon>
        <taxon>Ophiostomatales</taxon>
        <taxon>Ophiostomataceae</taxon>
        <taxon>Leptographium</taxon>
    </lineage>
</organism>
<accession>F0XED5</accession>
<dbReference type="GeneID" id="25974376"/>
<reference evidence="1 2" key="1">
    <citation type="journal article" date="2011" name="Proc. Natl. Acad. Sci. U.S.A.">
        <title>Genome and transcriptome analyses of the mountain pine beetle-fungal symbiont Grosmannia clavigera, a lodgepole pine pathogen.</title>
        <authorList>
            <person name="DiGuistini S."/>
            <person name="Wang Y."/>
            <person name="Liao N.Y."/>
            <person name="Taylor G."/>
            <person name="Tanguay P."/>
            <person name="Feau N."/>
            <person name="Henrissat B."/>
            <person name="Chan S.K."/>
            <person name="Hesse-Orce U."/>
            <person name="Alamouti S.M."/>
            <person name="Tsui C.K.M."/>
            <person name="Docking R.T."/>
            <person name="Levasseur A."/>
            <person name="Haridas S."/>
            <person name="Robertson G."/>
            <person name="Birol I."/>
            <person name="Holt R.A."/>
            <person name="Marra M.A."/>
            <person name="Hamelin R.C."/>
            <person name="Hirst M."/>
            <person name="Jones S.J.M."/>
            <person name="Bohlmann J."/>
            <person name="Breuil C."/>
        </authorList>
    </citation>
    <scope>NUCLEOTIDE SEQUENCE [LARGE SCALE GENOMIC DNA]</scope>
    <source>
        <strain evidence="2">kw1407 / UAMH 11150</strain>
    </source>
</reference>
<dbReference type="Proteomes" id="UP000007796">
    <property type="component" value="Unassembled WGS sequence"/>
</dbReference>
<gene>
    <name evidence="1" type="ORF">CMQ_1492</name>
</gene>
<proteinExistence type="predicted"/>
<protein>
    <submittedName>
        <fullName evidence="1">Uncharacterized protein</fullName>
    </submittedName>
</protein>
<name>F0XED5_GROCL</name>
<evidence type="ECO:0000313" key="1">
    <source>
        <dbReference type="EMBL" id="EFX04564.1"/>
    </source>
</evidence>
<dbReference type="AlphaFoldDB" id="F0XED5"/>
<dbReference type="InParanoid" id="F0XED5"/>
<dbReference type="eggNOG" id="ENOG502TFY3">
    <property type="taxonomic scope" value="Eukaryota"/>
</dbReference>
<evidence type="ECO:0000313" key="2">
    <source>
        <dbReference type="Proteomes" id="UP000007796"/>
    </source>
</evidence>
<dbReference type="HOGENOM" id="CLU_1378256_0_0_1"/>